<organism evidence="2 3">
    <name type="scientific">Melittangium boletus DSM 14713</name>
    <dbReference type="NCBI Taxonomy" id="1294270"/>
    <lineage>
        <taxon>Bacteria</taxon>
        <taxon>Pseudomonadati</taxon>
        <taxon>Myxococcota</taxon>
        <taxon>Myxococcia</taxon>
        <taxon>Myxococcales</taxon>
        <taxon>Cystobacterineae</taxon>
        <taxon>Archangiaceae</taxon>
        <taxon>Melittangium</taxon>
    </lineage>
</organism>
<dbReference type="RefSeq" id="WP_245919962.1">
    <property type="nucleotide sequence ID" value="NZ_CP022163.1"/>
</dbReference>
<dbReference type="PROSITE" id="PS51257">
    <property type="entry name" value="PROKAR_LIPOPROTEIN"/>
    <property type="match status" value="1"/>
</dbReference>
<dbReference type="SUPFAM" id="SSF53474">
    <property type="entry name" value="alpha/beta-Hydrolases"/>
    <property type="match status" value="1"/>
</dbReference>
<dbReference type="AlphaFoldDB" id="A0A250IHH8"/>
<dbReference type="InterPro" id="IPR029058">
    <property type="entry name" value="AB_hydrolase_fold"/>
</dbReference>
<sequence length="469" mass="50967">MRFNLRHILPLALMTFGCGAETSFSEAPVEAAEIGVHQQSMLQVTACADCLSSTPGARFLTGFDREWIKGDVYHYSLRLQVGPGAHDVVVLHRVVREWLPWFPVPSSDAAFLVHGDAWDFRGAFMSSTLTSDSKDDSVAVYLAGKGVDVWGIDLRWTQVPAATQDFTFMKNWNLGTHAQDVGSGLSVARSMRLLTGSGGAPMHLLGWSRGAQVGYAYMNTEARLPKPQRNVSGFIPVDMAVKFGPEAAQQREWACTRAQMGEQFLAQGRYEGSLSGPGAGVTIMSVGEAAIAMPDVTAPAPLPALPFRDLGRAVGAATFSFLTDAANNVNPSVPFYHFAAGSFDASGSLTGLRYVGDRRFFDFLSSAHPYQSFTEMVEGDQLLCGKKNLPYDDFLKDVKVPVLYVGAEGGFGAYGVYAAKNLLGSQDVTALLVKNESGRPAEFGHADLWLADDAAKRVWEPIYNWMKRH</sequence>
<dbReference type="Gene3D" id="3.40.50.1820">
    <property type="entry name" value="alpha/beta hydrolase"/>
    <property type="match status" value="1"/>
</dbReference>
<feature type="signal peptide" evidence="1">
    <location>
        <begin position="1"/>
        <end position="20"/>
    </location>
</feature>
<feature type="chain" id="PRO_5012377255" description="Lipoprotein" evidence="1">
    <location>
        <begin position="21"/>
        <end position="469"/>
    </location>
</feature>
<dbReference type="Proteomes" id="UP000217289">
    <property type="component" value="Chromosome"/>
</dbReference>
<keyword evidence="1" id="KW-0732">Signal</keyword>
<dbReference type="EMBL" id="CP022163">
    <property type="protein sequence ID" value="ATB30617.1"/>
    <property type="molecule type" value="Genomic_DNA"/>
</dbReference>
<accession>A0A250IHH8</accession>
<evidence type="ECO:0000313" key="3">
    <source>
        <dbReference type="Proteomes" id="UP000217289"/>
    </source>
</evidence>
<name>A0A250IHH8_9BACT</name>
<evidence type="ECO:0000313" key="2">
    <source>
        <dbReference type="EMBL" id="ATB30617.1"/>
    </source>
</evidence>
<protein>
    <recommendedName>
        <fullName evidence="4">Lipoprotein</fullName>
    </recommendedName>
</protein>
<reference evidence="2 3" key="1">
    <citation type="submission" date="2017-06" db="EMBL/GenBank/DDBJ databases">
        <authorList>
            <person name="Kim H.J."/>
            <person name="Triplett B.A."/>
        </authorList>
    </citation>
    <scope>NUCLEOTIDE SEQUENCE [LARGE SCALE GENOMIC DNA]</scope>
    <source>
        <strain evidence="2 3">DSM 14713</strain>
    </source>
</reference>
<evidence type="ECO:0000256" key="1">
    <source>
        <dbReference type="SAM" id="SignalP"/>
    </source>
</evidence>
<keyword evidence="3" id="KW-1185">Reference proteome</keyword>
<gene>
    <name evidence="2" type="ORF">MEBOL_004078</name>
</gene>
<proteinExistence type="predicted"/>
<dbReference type="KEGG" id="mbd:MEBOL_004078"/>
<evidence type="ECO:0008006" key="4">
    <source>
        <dbReference type="Google" id="ProtNLM"/>
    </source>
</evidence>